<evidence type="ECO:0000313" key="1">
    <source>
        <dbReference type="Ensembl" id="ENSSAUP00010009292.1"/>
    </source>
</evidence>
<name>A0A671U6B6_SPAAU</name>
<proteinExistence type="predicted"/>
<dbReference type="Ensembl" id="ENSSAUT00010009917.1">
    <property type="protein sequence ID" value="ENSSAUP00010009292.1"/>
    <property type="gene ID" value="ENSSAUG00010004594.1"/>
</dbReference>
<organism evidence="1 2">
    <name type="scientific">Sparus aurata</name>
    <name type="common">Gilthead sea bream</name>
    <dbReference type="NCBI Taxonomy" id="8175"/>
    <lineage>
        <taxon>Eukaryota</taxon>
        <taxon>Metazoa</taxon>
        <taxon>Chordata</taxon>
        <taxon>Craniata</taxon>
        <taxon>Vertebrata</taxon>
        <taxon>Euteleostomi</taxon>
        <taxon>Actinopterygii</taxon>
        <taxon>Neopterygii</taxon>
        <taxon>Teleostei</taxon>
        <taxon>Neoteleostei</taxon>
        <taxon>Acanthomorphata</taxon>
        <taxon>Eupercaria</taxon>
        <taxon>Spariformes</taxon>
        <taxon>Sparidae</taxon>
        <taxon>Sparus</taxon>
    </lineage>
</organism>
<dbReference type="AlphaFoldDB" id="A0A671U6B6"/>
<reference evidence="1" key="3">
    <citation type="submission" date="2025-09" db="UniProtKB">
        <authorList>
            <consortium name="Ensembl"/>
        </authorList>
    </citation>
    <scope>IDENTIFICATION</scope>
</reference>
<keyword evidence="2" id="KW-1185">Reference proteome</keyword>
<protein>
    <submittedName>
        <fullName evidence="1">Uncharacterized protein</fullName>
    </submittedName>
</protein>
<reference evidence="1" key="1">
    <citation type="submission" date="2021-04" db="EMBL/GenBank/DDBJ databases">
        <authorList>
            <consortium name="Wellcome Sanger Institute Data Sharing"/>
        </authorList>
    </citation>
    <scope>NUCLEOTIDE SEQUENCE [LARGE SCALE GENOMIC DNA]</scope>
</reference>
<dbReference type="GeneTree" id="ENSGT00990000208548"/>
<evidence type="ECO:0000313" key="2">
    <source>
        <dbReference type="Proteomes" id="UP000472265"/>
    </source>
</evidence>
<dbReference type="Proteomes" id="UP000472265">
    <property type="component" value="Chromosome 7"/>
</dbReference>
<reference evidence="1" key="2">
    <citation type="submission" date="2025-08" db="UniProtKB">
        <authorList>
            <consortium name="Ensembl"/>
        </authorList>
    </citation>
    <scope>IDENTIFICATION</scope>
</reference>
<accession>A0A671U6B6</accession>
<dbReference type="InParanoid" id="A0A671U6B6"/>
<sequence>MSGSFETKGPSASMDVGLSDSGARAMVKAELASTSVSAGPATATIGLSADTGAKISPTQVEAKVLGTGVSFRREMGVSFLGTGFKFKLW</sequence>